<proteinExistence type="predicted"/>
<reference evidence="1" key="2">
    <citation type="journal article" date="2015" name="Data Brief">
        <title>Shoot transcriptome of the giant reed, Arundo donax.</title>
        <authorList>
            <person name="Barrero R.A."/>
            <person name="Guerrero F.D."/>
            <person name="Moolhuijzen P."/>
            <person name="Goolsby J.A."/>
            <person name="Tidwell J."/>
            <person name="Bellgard S.E."/>
            <person name="Bellgard M.I."/>
        </authorList>
    </citation>
    <scope>NUCLEOTIDE SEQUENCE</scope>
    <source>
        <tissue evidence="1">Shoot tissue taken approximately 20 cm above the soil surface</tissue>
    </source>
</reference>
<evidence type="ECO:0000313" key="1">
    <source>
        <dbReference type="EMBL" id="JAD61908.1"/>
    </source>
</evidence>
<reference evidence="1" key="1">
    <citation type="submission" date="2014-09" db="EMBL/GenBank/DDBJ databases">
        <authorList>
            <person name="Magalhaes I.L.F."/>
            <person name="Oliveira U."/>
            <person name="Santos F.R."/>
            <person name="Vidigal T.H.D.A."/>
            <person name="Brescovit A.D."/>
            <person name="Santos A.J."/>
        </authorList>
    </citation>
    <scope>NUCLEOTIDE SEQUENCE</scope>
    <source>
        <tissue evidence="1">Shoot tissue taken approximately 20 cm above the soil surface</tissue>
    </source>
</reference>
<dbReference type="AlphaFoldDB" id="A0A0A9BIC1"/>
<protein>
    <submittedName>
        <fullName evidence="1">Uncharacterized protein</fullName>
    </submittedName>
</protein>
<accession>A0A0A9BIC1</accession>
<dbReference type="EMBL" id="GBRH01235987">
    <property type="protein sequence ID" value="JAD61908.1"/>
    <property type="molecule type" value="Transcribed_RNA"/>
</dbReference>
<name>A0A0A9BIC1_ARUDO</name>
<sequence>MSDSRGFRRAVAVAFGEWHCGSSGQLQQ</sequence>
<organism evidence="1">
    <name type="scientific">Arundo donax</name>
    <name type="common">Giant reed</name>
    <name type="synonym">Donax arundinaceus</name>
    <dbReference type="NCBI Taxonomy" id="35708"/>
    <lineage>
        <taxon>Eukaryota</taxon>
        <taxon>Viridiplantae</taxon>
        <taxon>Streptophyta</taxon>
        <taxon>Embryophyta</taxon>
        <taxon>Tracheophyta</taxon>
        <taxon>Spermatophyta</taxon>
        <taxon>Magnoliopsida</taxon>
        <taxon>Liliopsida</taxon>
        <taxon>Poales</taxon>
        <taxon>Poaceae</taxon>
        <taxon>PACMAD clade</taxon>
        <taxon>Arundinoideae</taxon>
        <taxon>Arundineae</taxon>
        <taxon>Arundo</taxon>
    </lineage>
</organism>